<proteinExistence type="predicted"/>
<feature type="transmembrane region" description="Helical" evidence="1">
    <location>
        <begin position="194"/>
        <end position="216"/>
    </location>
</feature>
<organism evidence="2 3">
    <name type="scientific">Mya arenaria</name>
    <name type="common">Soft-shell clam</name>
    <dbReference type="NCBI Taxonomy" id="6604"/>
    <lineage>
        <taxon>Eukaryota</taxon>
        <taxon>Metazoa</taxon>
        <taxon>Spiralia</taxon>
        <taxon>Lophotrochozoa</taxon>
        <taxon>Mollusca</taxon>
        <taxon>Bivalvia</taxon>
        <taxon>Autobranchia</taxon>
        <taxon>Heteroconchia</taxon>
        <taxon>Euheterodonta</taxon>
        <taxon>Imparidentia</taxon>
        <taxon>Neoheterodontei</taxon>
        <taxon>Myida</taxon>
        <taxon>Myoidea</taxon>
        <taxon>Myidae</taxon>
        <taxon>Mya</taxon>
    </lineage>
</organism>
<name>A0ABY7ENB3_MYAAR</name>
<evidence type="ECO:0000313" key="3">
    <source>
        <dbReference type="Proteomes" id="UP001164746"/>
    </source>
</evidence>
<dbReference type="EMBL" id="CP111018">
    <property type="protein sequence ID" value="WAR10532.1"/>
    <property type="molecule type" value="Genomic_DNA"/>
</dbReference>
<keyword evidence="1" id="KW-0472">Membrane</keyword>
<keyword evidence="1" id="KW-0812">Transmembrane</keyword>
<sequence>MKSKHARIRSTSATKNAYYATPFGYGSHAHKDTSRCSELDPTVLSLSTLPKMESGIPLILDIGPYSVAPVGINGASSCTASMSSLSCSEALYQITSEYSSKGRIEQGDSQYDLRIKERERRKLKAYGYAGVYINEGLTRERSSDFYHARSLLKTKNITSVWTADGTILVRVNHLTAKMFRQGIFSAKFTTFKDIVFMCNGGLSIFLLLLICIMTPFKSIKFLSELCVSGNPGGLLDW</sequence>
<gene>
    <name evidence="2" type="ORF">MAR_035608</name>
</gene>
<dbReference type="Proteomes" id="UP001164746">
    <property type="component" value="Chromosome 7"/>
</dbReference>
<evidence type="ECO:0000313" key="2">
    <source>
        <dbReference type="EMBL" id="WAR10532.1"/>
    </source>
</evidence>
<accession>A0ABY7ENB3</accession>
<reference evidence="2" key="1">
    <citation type="submission" date="2022-11" db="EMBL/GenBank/DDBJ databases">
        <title>Centuries of genome instability and evolution in soft-shell clam transmissible cancer (bioRxiv).</title>
        <authorList>
            <person name="Hart S.F.M."/>
            <person name="Yonemitsu M.A."/>
            <person name="Giersch R.M."/>
            <person name="Beal B.F."/>
            <person name="Arriagada G."/>
            <person name="Davis B.W."/>
            <person name="Ostrander E.A."/>
            <person name="Goff S.P."/>
            <person name="Metzger M.J."/>
        </authorList>
    </citation>
    <scope>NUCLEOTIDE SEQUENCE</scope>
    <source>
        <strain evidence="2">MELC-2E11</strain>
        <tissue evidence="2">Siphon/mantle</tissue>
    </source>
</reference>
<evidence type="ECO:0000256" key="1">
    <source>
        <dbReference type="SAM" id="Phobius"/>
    </source>
</evidence>
<protein>
    <submittedName>
        <fullName evidence="2">Uncharacterized protein</fullName>
    </submittedName>
</protein>
<keyword evidence="1" id="KW-1133">Transmembrane helix</keyword>
<keyword evidence="3" id="KW-1185">Reference proteome</keyword>